<reference evidence="3 4" key="1">
    <citation type="journal article" date="2002" name="Int. J. Syst. Evol. Microbiol.">
        <title>Sphingopyxis witflariensis sp. nov., isolated from activated sludge.</title>
        <authorList>
            <person name="Kampfer P."/>
            <person name="Witzenberger R."/>
            <person name="Denner E.B."/>
            <person name="Busse H.J."/>
            <person name="Neef A."/>
        </authorList>
    </citation>
    <scope>NUCLEOTIDE SEQUENCE [LARGE SCALE GENOMIC DNA]</scope>
    <source>
        <strain evidence="3 4">DSM 14551</strain>
    </source>
</reference>
<feature type="chain" id="PRO_5012376922" description="Nuclease" evidence="2">
    <location>
        <begin position="23"/>
        <end position="199"/>
    </location>
</feature>
<evidence type="ECO:0000256" key="2">
    <source>
        <dbReference type="SAM" id="SignalP"/>
    </source>
</evidence>
<evidence type="ECO:0008006" key="5">
    <source>
        <dbReference type="Google" id="ProtNLM"/>
    </source>
</evidence>
<evidence type="ECO:0000256" key="1">
    <source>
        <dbReference type="SAM" id="MobiDB-lite"/>
    </source>
</evidence>
<accession>A0A246JUB7</accession>
<protein>
    <recommendedName>
        <fullName evidence="5">Nuclease</fullName>
    </recommendedName>
</protein>
<evidence type="ECO:0000313" key="4">
    <source>
        <dbReference type="Proteomes" id="UP000197097"/>
    </source>
</evidence>
<dbReference type="RefSeq" id="WP_088472774.1">
    <property type="nucleotide sequence ID" value="NZ_NISJ01000005.1"/>
</dbReference>
<dbReference type="OrthoDB" id="7391233at2"/>
<evidence type="ECO:0000313" key="3">
    <source>
        <dbReference type="EMBL" id="OWQ96573.1"/>
    </source>
</evidence>
<feature type="signal peptide" evidence="2">
    <location>
        <begin position="1"/>
        <end position="22"/>
    </location>
</feature>
<dbReference type="AlphaFoldDB" id="A0A246JUB7"/>
<name>A0A246JUB7_9SPHN</name>
<keyword evidence="2" id="KW-0732">Signal</keyword>
<feature type="region of interest" description="Disordered" evidence="1">
    <location>
        <begin position="168"/>
        <end position="199"/>
    </location>
</feature>
<gene>
    <name evidence="3" type="ORF">CDQ91_10925</name>
</gene>
<proteinExistence type="predicted"/>
<dbReference type="Proteomes" id="UP000197097">
    <property type="component" value="Unassembled WGS sequence"/>
</dbReference>
<organism evidence="3 4">
    <name type="scientific">Sphingopyxis witflariensis</name>
    <dbReference type="NCBI Taxonomy" id="173675"/>
    <lineage>
        <taxon>Bacteria</taxon>
        <taxon>Pseudomonadati</taxon>
        <taxon>Pseudomonadota</taxon>
        <taxon>Alphaproteobacteria</taxon>
        <taxon>Sphingomonadales</taxon>
        <taxon>Sphingomonadaceae</taxon>
        <taxon>Sphingopyxis</taxon>
    </lineage>
</organism>
<comment type="caution">
    <text evidence="3">The sequence shown here is derived from an EMBL/GenBank/DDBJ whole genome shotgun (WGS) entry which is preliminary data.</text>
</comment>
<sequence length="199" mass="21062">MTRLPVLALILAGSALALPAAAQDTAVEGEKINQVIVYGNDKCEQSSPDEIVVCNRLPETERYRVPQMFRGGSVLDPRNQAWANKVVALERVGRFGTDSCSPTGLGGFTGCTQALVAGAKAERQAADKTDWQTMIADERAKRIAGIDAASDNVEAAVVAEEKALQERQRRAAELEARGGAPADTAGDPDATPLPVPPPR</sequence>
<keyword evidence="4" id="KW-1185">Reference proteome</keyword>
<dbReference type="EMBL" id="NISJ01000005">
    <property type="protein sequence ID" value="OWQ96573.1"/>
    <property type="molecule type" value="Genomic_DNA"/>
</dbReference>
<feature type="compositionally biased region" description="Low complexity" evidence="1">
    <location>
        <begin position="177"/>
        <end position="190"/>
    </location>
</feature>